<dbReference type="EMBL" id="WBOF01000001">
    <property type="protein sequence ID" value="MQS11053.1"/>
    <property type="molecule type" value="Genomic_DNA"/>
</dbReference>
<organism evidence="3 4">
    <name type="scientific">Streptomyces kaniharaensis</name>
    <dbReference type="NCBI Taxonomy" id="212423"/>
    <lineage>
        <taxon>Bacteria</taxon>
        <taxon>Bacillati</taxon>
        <taxon>Actinomycetota</taxon>
        <taxon>Actinomycetes</taxon>
        <taxon>Kitasatosporales</taxon>
        <taxon>Streptomycetaceae</taxon>
        <taxon>Streptomyces</taxon>
    </lineage>
</organism>
<feature type="transmembrane region" description="Helical" evidence="1">
    <location>
        <begin position="106"/>
        <end position="123"/>
    </location>
</feature>
<feature type="transmembrane region" description="Helical" evidence="1">
    <location>
        <begin position="58"/>
        <end position="77"/>
    </location>
</feature>
<comment type="caution">
    <text evidence="3">The sequence shown here is derived from an EMBL/GenBank/DDBJ whole genome shotgun (WGS) entry which is preliminary data.</text>
</comment>
<dbReference type="RefSeq" id="WP_153459770.1">
    <property type="nucleotide sequence ID" value="NZ_WBOF01000001.1"/>
</dbReference>
<evidence type="ECO:0000259" key="2">
    <source>
        <dbReference type="Pfam" id="PF23636"/>
    </source>
</evidence>
<dbReference type="InterPro" id="IPR055568">
    <property type="entry name" value="DUF7144"/>
</dbReference>
<dbReference type="AlphaFoldDB" id="A0A6N7KN45"/>
<reference evidence="3 4" key="1">
    <citation type="submission" date="2019-09" db="EMBL/GenBank/DDBJ databases">
        <title>Genome Sequences of Streptomyces kaniharaensis ATCC 21070.</title>
        <authorList>
            <person name="Zhu W."/>
            <person name="De Crecy-Lagard V."/>
            <person name="Richards N.G."/>
        </authorList>
    </citation>
    <scope>NUCLEOTIDE SEQUENCE [LARGE SCALE GENOMIC DNA]</scope>
    <source>
        <strain evidence="3 4">SF-557</strain>
    </source>
</reference>
<evidence type="ECO:0000313" key="4">
    <source>
        <dbReference type="Proteomes" id="UP000450000"/>
    </source>
</evidence>
<name>A0A6N7KN45_9ACTN</name>
<gene>
    <name evidence="3" type="ORF">F7Q99_01830</name>
</gene>
<evidence type="ECO:0000256" key="1">
    <source>
        <dbReference type="SAM" id="Phobius"/>
    </source>
</evidence>
<proteinExistence type="predicted"/>
<sequence length="132" mass="14230">MVSPPHAAQPRRNLLPFAGIVMILLALFNGWDAMAALIDSPVVTGTDRYVFGDLHGLGWALLVLAIAQGLAGITLLTGDLPSRWFPAVVLCANAFTQFVFLPSFPAWSLTIIAIDLAALYVVLSAPEERNRE</sequence>
<accession>A0A6N7KN45</accession>
<dbReference type="Pfam" id="PF23636">
    <property type="entry name" value="DUF7144"/>
    <property type="match status" value="1"/>
</dbReference>
<dbReference type="Proteomes" id="UP000450000">
    <property type="component" value="Unassembled WGS sequence"/>
</dbReference>
<protein>
    <recommendedName>
        <fullName evidence="2">DUF7144 domain-containing protein</fullName>
    </recommendedName>
</protein>
<evidence type="ECO:0000313" key="3">
    <source>
        <dbReference type="EMBL" id="MQS11053.1"/>
    </source>
</evidence>
<keyword evidence="1" id="KW-0812">Transmembrane</keyword>
<keyword evidence="1" id="KW-0472">Membrane</keyword>
<feature type="transmembrane region" description="Helical" evidence="1">
    <location>
        <begin position="14"/>
        <end position="38"/>
    </location>
</feature>
<dbReference type="OrthoDB" id="4482242at2"/>
<feature type="domain" description="DUF7144" evidence="2">
    <location>
        <begin position="16"/>
        <end position="124"/>
    </location>
</feature>
<feature type="transmembrane region" description="Helical" evidence="1">
    <location>
        <begin position="84"/>
        <end position="100"/>
    </location>
</feature>
<keyword evidence="4" id="KW-1185">Reference proteome</keyword>
<keyword evidence="1" id="KW-1133">Transmembrane helix</keyword>